<comment type="caution">
    <text evidence="2">The sequence shown here is derived from an EMBL/GenBank/DDBJ whole genome shotgun (WGS) entry which is preliminary data.</text>
</comment>
<organism evidence="2 3">
    <name type="scientific">Mycolicibacter acidiphilus</name>
    <dbReference type="NCBI Taxonomy" id="2835306"/>
    <lineage>
        <taxon>Bacteria</taxon>
        <taxon>Bacillati</taxon>
        <taxon>Actinomycetota</taxon>
        <taxon>Actinomycetes</taxon>
        <taxon>Mycobacteriales</taxon>
        <taxon>Mycobacteriaceae</taxon>
        <taxon>Mycolicibacter</taxon>
    </lineage>
</organism>
<keyword evidence="1" id="KW-0812">Transmembrane</keyword>
<evidence type="ECO:0000313" key="3">
    <source>
        <dbReference type="Proteomes" id="UP001519535"/>
    </source>
</evidence>
<gene>
    <name evidence="2" type="ORF">KIH27_08530</name>
</gene>
<protein>
    <submittedName>
        <fullName evidence="2">Uncharacterized protein</fullName>
    </submittedName>
</protein>
<keyword evidence="3" id="KW-1185">Reference proteome</keyword>
<proteinExistence type="predicted"/>
<dbReference type="InterPro" id="IPR011047">
    <property type="entry name" value="Quinoprotein_ADH-like_sf"/>
</dbReference>
<feature type="transmembrane region" description="Helical" evidence="1">
    <location>
        <begin position="12"/>
        <end position="31"/>
    </location>
</feature>
<name>A0ABS5RL11_9MYCO</name>
<dbReference type="SUPFAM" id="SSF50998">
    <property type="entry name" value="Quinoprotein alcohol dehydrogenase-like"/>
    <property type="match status" value="1"/>
</dbReference>
<dbReference type="Proteomes" id="UP001519535">
    <property type="component" value="Unassembled WGS sequence"/>
</dbReference>
<dbReference type="EMBL" id="JAHCLR010000013">
    <property type="protein sequence ID" value="MBS9533629.1"/>
    <property type="molecule type" value="Genomic_DNA"/>
</dbReference>
<accession>A0ABS5RL11</accession>
<dbReference type="RefSeq" id="WP_214092511.1">
    <property type="nucleotide sequence ID" value="NZ_JAHCLR010000013.1"/>
</dbReference>
<evidence type="ECO:0000313" key="2">
    <source>
        <dbReference type="EMBL" id="MBS9533629.1"/>
    </source>
</evidence>
<keyword evidence="1" id="KW-0472">Membrane</keyword>
<evidence type="ECO:0000256" key="1">
    <source>
        <dbReference type="SAM" id="Phobius"/>
    </source>
</evidence>
<sequence length="414" mass="42425">MVRPERRTTADLTAAAVLTIIVAVTGVIVWWTSDARATVSRPIAASEAPATNPPAAGAVPEALTPLWTAASPATGSPILVSGTLVTGAGREMTGRDPVTGQVRWTYARGVNLCAVSWIYRYAVAVYPDARGCGQVSTVLAATGHRGPARTSYADRTVTVSSEGGSVLSFGSTRLELWRSDMVRVLSYGEIDARVKPSARGLGQGCTLLSAAAASSSVSVLESCSGRSGLQLTLLRPGKEDDEPELQQVPQPGVAADAGARVLAVTDSDTGTNTAVYLPTPHPRVVVVDQTGATVAETQLSGPPAAASATVAVSRPTGLICWWTGAAVQVFDSGTLAHRFTVPATGATVPLGPAMSMADRLLIPVTGGVGVYDPDTGQRERIIPVSRPPGTSGVVPAVSGATVLEQRGDDVVALG</sequence>
<keyword evidence="1" id="KW-1133">Transmembrane helix</keyword>
<reference evidence="2 3" key="1">
    <citation type="submission" date="2021-05" db="EMBL/GenBank/DDBJ databases">
        <title>Mycobacterium acidophilum sp. nov., an extremely acid-tolerant member of the genus Mycobacterium.</title>
        <authorList>
            <person name="Xia J."/>
        </authorList>
    </citation>
    <scope>NUCLEOTIDE SEQUENCE [LARGE SCALE GENOMIC DNA]</scope>
    <source>
        <strain evidence="2 3">M1</strain>
    </source>
</reference>